<evidence type="ECO:0000313" key="2">
    <source>
        <dbReference type="EMBL" id="QDS98116.1"/>
    </source>
</evidence>
<evidence type="ECO:0008006" key="4">
    <source>
        <dbReference type="Google" id="ProtNLM"/>
    </source>
</evidence>
<keyword evidence="3" id="KW-1185">Reference proteome</keyword>
<proteinExistence type="predicted"/>
<accession>A0A517MTA9</accession>
<evidence type="ECO:0000256" key="1">
    <source>
        <dbReference type="SAM" id="SignalP"/>
    </source>
</evidence>
<dbReference type="RefSeq" id="WP_145059038.1">
    <property type="nucleotide sequence ID" value="NZ_CP036263.1"/>
</dbReference>
<feature type="chain" id="PRO_5021850060" description="Secreted protein" evidence="1">
    <location>
        <begin position="28"/>
        <end position="257"/>
    </location>
</feature>
<dbReference type="OrthoDB" id="211725at2"/>
<gene>
    <name evidence="2" type="ORF">HG15A2_13880</name>
</gene>
<reference evidence="2 3" key="1">
    <citation type="submission" date="2019-02" db="EMBL/GenBank/DDBJ databases">
        <title>Deep-cultivation of Planctomycetes and their phenomic and genomic characterization uncovers novel biology.</title>
        <authorList>
            <person name="Wiegand S."/>
            <person name="Jogler M."/>
            <person name="Boedeker C."/>
            <person name="Pinto D."/>
            <person name="Vollmers J."/>
            <person name="Rivas-Marin E."/>
            <person name="Kohn T."/>
            <person name="Peeters S.H."/>
            <person name="Heuer A."/>
            <person name="Rast P."/>
            <person name="Oberbeckmann S."/>
            <person name="Bunk B."/>
            <person name="Jeske O."/>
            <person name="Meyerdierks A."/>
            <person name="Storesund J.E."/>
            <person name="Kallscheuer N."/>
            <person name="Luecker S."/>
            <person name="Lage O.M."/>
            <person name="Pohl T."/>
            <person name="Merkel B.J."/>
            <person name="Hornburger P."/>
            <person name="Mueller R.-W."/>
            <person name="Bruemmer F."/>
            <person name="Labrenz M."/>
            <person name="Spormann A.M."/>
            <person name="Op den Camp H."/>
            <person name="Overmann J."/>
            <person name="Amann R."/>
            <person name="Jetten M.S.M."/>
            <person name="Mascher T."/>
            <person name="Medema M.H."/>
            <person name="Devos D.P."/>
            <person name="Kaster A.-K."/>
            <person name="Ovreas L."/>
            <person name="Rohde M."/>
            <person name="Galperin M.Y."/>
            <person name="Jogler C."/>
        </authorList>
    </citation>
    <scope>NUCLEOTIDE SEQUENCE [LARGE SCALE GENOMIC DNA]</scope>
    <source>
        <strain evidence="2 3">HG15A2</strain>
    </source>
</reference>
<keyword evidence="1" id="KW-0732">Signal</keyword>
<dbReference type="Proteomes" id="UP000319852">
    <property type="component" value="Chromosome"/>
</dbReference>
<sequence length="257" mass="29603" precursor="true">MLISRFSAFTLFLLMTLGCFASATLQAAEESGDQFRIETDVYVGDEQEPVSRSVTIFEKEAVYDFSGKPAEVVVYRNATKSHPGEFILLNSEKQQRTDVPLEDITPLMKKLAKWASEQNDPVMQFSANPAFQEGFSKDTGKLSMRSPQWSYEVLTTNVENPAALARYREFTDWYARLNCMLHQTPPPGPRLLLNEQFVKHQVVPEQISRRIAGQDVEIHAKHLFSWRLSREDQARLTEARQQLASYKKVETEEFFRR</sequence>
<organism evidence="2 3">
    <name type="scientific">Adhaeretor mobilis</name>
    <dbReference type="NCBI Taxonomy" id="1930276"/>
    <lineage>
        <taxon>Bacteria</taxon>
        <taxon>Pseudomonadati</taxon>
        <taxon>Planctomycetota</taxon>
        <taxon>Planctomycetia</taxon>
        <taxon>Pirellulales</taxon>
        <taxon>Lacipirellulaceae</taxon>
        <taxon>Adhaeretor</taxon>
    </lineage>
</organism>
<protein>
    <recommendedName>
        <fullName evidence="4">Secreted protein</fullName>
    </recommendedName>
</protein>
<name>A0A517MTA9_9BACT</name>
<dbReference type="PROSITE" id="PS51257">
    <property type="entry name" value="PROKAR_LIPOPROTEIN"/>
    <property type="match status" value="1"/>
</dbReference>
<dbReference type="KEGG" id="amob:HG15A2_13880"/>
<dbReference type="EMBL" id="CP036263">
    <property type="protein sequence ID" value="QDS98116.1"/>
    <property type="molecule type" value="Genomic_DNA"/>
</dbReference>
<evidence type="ECO:0000313" key="3">
    <source>
        <dbReference type="Proteomes" id="UP000319852"/>
    </source>
</evidence>
<feature type="signal peptide" evidence="1">
    <location>
        <begin position="1"/>
        <end position="27"/>
    </location>
</feature>
<dbReference type="AlphaFoldDB" id="A0A517MTA9"/>